<evidence type="ECO:0000256" key="4">
    <source>
        <dbReference type="ARBA" id="ARBA00022684"/>
    </source>
</evidence>
<feature type="domain" description="Glutamate--cysteine ligase" evidence="10">
    <location>
        <begin position="15"/>
        <end position="185"/>
    </location>
</feature>
<evidence type="ECO:0000259" key="10">
    <source>
        <dbReference type="Pfam" id="PF04262"/>
    </source>
</evidence>
<dbReference type="Pfam" id="PF04262">
    <property type="entry name" value="Glu_cys_ligase"/>
    <property type="match status" value="1"/>
</dbReference>
<dbReference type="PANTHER" id="PTHR38761">
    <property type="entry name" value="GLUTAMATE--CYSTEINE LIGASE"/>
    <property type="match status" value="1"/>
</dbReference>
<keyword evidence="4 8" id="KW-0317">Glutathione biosynthesis</keyword>
<dbReference type="GO" id="GO:0004357">
    <property type="term" value="F:glutamate-cysteine ligase activity"/>
    <property type="evidence" value="ECO:0007669"/>
    <property type="project" value="UniProtKB-EC"/>
</dbReference>
<comment type="catalytic activity">
    <reaction evidence="7 9">
        <text>L-cysteine + L-glutamate + ATP = gamma-L-glutamyl-L-cysteine + ADP + phosphate + H(+)</text>
        <dbReference type="Rhea" id="RHEA:13285"/>
        <dbReference type="ChEBI" id="CHEBI:15378"/>
        <dbReference type="ChEBI" id="CHEBI:29985"/>
        <dbReference type="ChEBI" id="CHEBI:30616"/>
        <dbReference type="ChEBI" id="CHEBI:35235"/>
        <dbReference type="ChEBI" id="CHEBI:43474"/>
        <dbReference type="ChEBI" id="CHEBI:58173"/>
        <dbReference type="ChEBI" id="CHEBI:456216"/>
        <dbReference type="EC" id="6.3.2.2"/>
    </reaction>
</comment>
<dbReference type="PANTHER" id="PTHR38761:SF1">
    <property type="entry name" value="GLUTAMATE--CYSTEINE LIGASE"/>
    <property type="match status" value="1"/>
</dbReference>
<name>V6J6M1_9BACL</name>
<dbReference type="Proteomes" id="UP000018296">
    <property type="component" value="Unassembled WGS sequence"/>
</dbReference>
<dbReference type="EC" id="6.3.2.2" evidence="2 9"/>
<evidence type="ECO:0000256" key="3">
    <source>
        <dbReference type="ARBA" id="ARBA00022598"/>
    </source>
</evidence>
<dbReference type="GO" id="GO:0046872">
    <property type="term" value="F:metal ion binding"/>
    <property type="evidence" value="ECO:0007669"/>
    <property type="project" value="TreeGrafter"/>
</dbReference>
<sequence>MLNKRPFSIHPLSVHGQFGLERENLRIDANGALALTPHPQAFGDKLTNPEITTDFSESQIELVTPVAPSIQKTLEHEKRLTRKVFTSIKSELLWPLSSPPTHLPPEDQIPIADFGLEGKEKTDYRIYLSNKYGRRKQLYCGIHFNCSFADDLFVSQDERNRFYLDLAQQALRHRYFLVHLLAASPEKIGEVCYRSARLSVHGYKNDQPVYPDYSSPNAYIHSLRAAVKNGAIESPRELYQLVRIKGEGFEDLVDDPNATRVEVRIPDLNPLFHTGINPSDLYLMHLYLLWCSQNETHAFTMPEQKEANALSDEAAMLNVSPAFTDKMNVLFDVLQAFVEQQELPDVYEQALNQAEMRWRNPSMRYAEQVRDCLDADSEAAMNWARQMKHTYMHTCRSSQ</sequence>
<dbReference type="InterPro" id="IPR007370">
    <property type="entry name" value="Glu_cys_ligase"/>
</dbReference>
<keyword evidence="5" id="KW-0547">Nucleotide-binding</keyword>
<dbReference type="Gene3D" id="3.30.590.20">
    <property type="match status" value="1"/>
</dbReference>
<dbReference type="SUPFAM" id="SSF55931">
    <property type="entry name" value="Glutamine synthetase/guanido kinase"/>
    <property type="match status" value="1"/>
</dbReference>
<dbReference type="PATRIC" id="fig|1395513.3.peg.1474"/>
<dbReference type="InterPro" id="IPR014746">
    <property type="entry name" value="Gln_synth/guanido_kin_cat_dom"/>
</dbReference>
<evidence type="ECO:0000256" key="1">
    <source>
        <dbReference type="ARBA" id="ARBA00005006"/>
    </source>
</evidence>
<keyword evidence="6" id="KW-0067">ATP-binding</keyword>
<dbReference type="EMBL" id="AWTC01000005">
    <property type="protein sequence ID" value="EST12419.1"/>
    <property type="molecule type" value="Genomic_DNA"/>
</dbReference>
<proteinExistence type="inferred from homology"/>
<keyword evidence="12" id="KW-1185">Reference proteome</keyword>
<evidence type="ECO:0000256" key="9">
    <source>
        <dbReference type="RuleBase" id="RU004391"/>
    </source>
</evidence>
<comment type="similarity">
    <text evidence="8">Belongs to the glutamate--cysteine ligase type 1 family.</text>
</comment>
<comment type="pathway">
    <text evidence="1 9">Sulfur metabolism; glutathione biosynthesis; glutathione from L-cysteine and L-glutamate: step 1/2.</text>
</comment>
<dbReference type="UniPathway" id="UPA00142">
    <property type="reaction ID" value="UER00209"/>
</dbReference>
<dbReference type="GO" id="GO:0006750">
    <property type="term" value="P:glutathione biosynthetic process"/>
    <property type="evidence" value="ECO:0007669"/>
    <property type="project" value="UniProtKB-UniPathway"/>
</dbReference>
<dbReference type="InterPro" id="IPR006334">
    <property type="entry name" value="Glut_cys_ligase"/>
</dbReference>
<evidence type="ECO:0000256" key="8">
    <source>
        <dbReference type="RuleBase" id="RU003544"/>
    </source>
</evidence>
<keyword evidence="3 8" id="KW-0436">Ligase</keyword>
<dbReference type="GO" id="GO:0005524">
    <property type="term" value="F:ATP binding"/>
    <property type="evidence" value="ECO:0007669"/>
    <property type="project" value="UniProtKB-KW"/>
</dbReference>
<evidence type="ECO:0000313" key="12">
    <source>
        <dbReference type="Proteomes" id="UP000018296"/>
    </source>
</evidence>
<comment type="caution">
    <text evidence="11">The sequence shown here is derived from an EMBL/GenBank/DDBJ whole genome shotgun (WGS) entry which is preliminary data.</text>
</comment>
<evidence type="ECO:0000256" key="6">
    <source>
        <dbReference type="ARBA" id="ARBA00022840"/>
    </source>
</evidence>
<dbReference type="GO" id="GO:0005829">
    <property type="term" value="C:cytosol"/>
    <property type="evidence" value="ECO:0007669"/>
    <property type="project" value="TreeGrafter"/>
</dbReference>
<dbReference type="STRING" id="1395513.P343_07255"/>
<protein>
    <recommendedName>
        <fullName evidence="2 9">Glutamate--cysteine ligase</fullName>
        <ecNumber evidence="2 9">6.3.2.2</ecNumber>
    </recommendedName>
</protein>
<dbReference type="OrthoDB" id="9803907at2"/>
<evidence type="ECO:0000256" key="7">
    <source>
        <dbReference type="ARBA" id="ARBA00048819"/>
    </source>
</evidence>
<gene>
    <name evidence="11" type="ORF">P343_07255</name>
</gene>
<reference evidence="11 12" key="1">
    <citation type="journal article" date="2013" name="Genome Announc.">
        <title>Genome Sequence of Sporolactobacillus laevolacticus DSM442, an Efficient Polymer-Grade D-Lactate Producer from Agricultural Waste Cottonseed as a Nitrogen Source.</title>
        <authorList>
            <person name="Wang H."/>
            <person name="Wang L."/>
            <person name="Ju J."/>
            <person name="Yu B."/>
            <person name="Ma Y."/>
        </authorList>
    </citation>
    <scope>NUCLEOTIDE SEQUENCE [LARGE SCALE GENOMIC DNA]</scope>
    <source>
        <strain evidence="11 12">DSM 442</strain>
    </source>
</reference>
<accession>V6J6M1</accession>
<evidence type="ECO:0000256" key="2">
    <source>
        <dbReference type="ARBA" id="ARBA00012220"/>
    </source>
</evidence>
<organism evidence="11 12">
    <name type="scientific">Sporolactobacillus laevolacticus DSM 442</name>
    <dbReference type="NCBI Taxonomy" id="1395513"/>
    <lineage>
        <taxon>Bacteria</taxon>
        <taxon>Bacillati</taxon>
        <taxon>Bacillota</taxon>
        <taxon>Bacilli</taxon>
        <taxon>Bacillales</taxon>
        <taxon>Sporolactobacillaceae</taxon>
        <taxon>Sporolactobacillus</taxon>
    </lineage>
</organism>
<dbReference type="RefSeq" id="WP_023509726.1">
    <property type="nucleotide sequence ID" value="NZ_AWTC01000005.1"/>
</dbReference>
<evidence type="ECO:0000313" key="11">
    <source>
        <dbReference type="EMBL" id="EST12419.1"/>
    </source>
</evidence>
<evidence type="ECO:0000256" key="5">
    <source>
        <dbReference type="ARBA" id="ARBA00022741"/>
    </source>
</evidence>
<dbReference type="eggNOG" id="COG2918">
    <property type="taxonomic scope" value="Bacteria"/>
</dbReference>
<dbReference type="AlphaFoldDB" id="V6J6M1"/>